<feature type="chain" id="PRO_5020881611" evidence="1">
    <location>
        <begin position="27"/>
        <end position="274"/>
    </location>
</feature>
<evidence type="ECO:0000313" key="2">
    <source>
        <dbReference type="EMBL" id="TCK84782.1"/>
    </source>
</evidence>
<comment type="caution">
    <text evidence="2">The sequence shown here is derived from an EMBL/GenBank/DDBJ whole genome shotgun (WGS) entry which is preliminary data.</text>
</comment>
<evidence type="ECO:0000256" key="1">
    <source>
        <dbReference type="SAM" id="SignalP"/>
    </source>
</evidence>
<organism evidence="2 3">
    <name type="scientific">Albibacterium bauzanense</name>
    <dbReference type="NCBI Taxonomy" id="653929"/>
    <lineage>
        <taxon>Bacteria</taxon>
        <taxon>Pseudomonadati</taxon>
        <taxon>Bacteroidota</taxon>
        <taxon>Sphingobacteriia</taxon>
        <taxon>Sphingobacteriales</taxon>
        <taxon>Sphingobacteriaceae</taxon>
        <taxon>Albibacterium</taxon>
    </lineage>
</organism>
<dbReference type="Gene3D" id="3.40.30.10">
    <property type="entry name" value="Glutaredoxin"/>
    <property type="match status" value="1"/>
</dbReference>
<dbReference type="OrthoDB" id="1523672at2"/>
<dbReference type="EMBL" id="SMGO01000001">
    <property type="protein sequence ID" value="TCK84782.1"/>
    <property type="molecule type" value="Genomic_DNA"/>
</dbReference>
<protein>
    <submittedName>
        <fullName evidence="2">Uncharacterized protein</fullName>
    </submittedName>
</protein>
<keyword evidence="1" id="KW-0732">Signal</keyword>
<reference evidence="2 3" key="1">
    <citation type="submission" date="2019-03" db="EMBL/GenBank/DDBJ databases">
        <title>Genomic Encyclopedia of Archaeal and Bacterial Type Strains, Phase II (KMG-II): from individual species to whole genera.</title>
        <authorList>
            <person name="Goeker M."/>
        </authorList>
    </citation>
    <scope>NUCLEOTIDE SEQUENCE [LARGE SCALE GENOMIC DNA]</scope>
    <source>
        <strain evidence="2 3">DSM 22554</strain>
    </source>
</reference>
<gene>
    <name evidence="2" type="ORF">C8N28_0075</name>
</gene>
<proteinExistence type="predicted"/>
<sequence>MRKSKFTQTTILTSILSFLSIGIVHAQNLPKVQEESVQAPSSIKIDGKTTEWDNRFHAYNTNNRIYYTISNNDNNLYLTLLTSDGYANEKVMDGISFTINLSVEKNNETNAVVTFPIPIPSEKSNLLGENIRIVRRLKNDTTKEALAKVDSLKSSLNAIVNDVFKEINVSGIKEIQEPAISIYNLEGIRVAAQFNDEMQYTKAKAIIKEKHMDWVNLWQDQKIKEESITAKFDIGAYPTTVIIDPMGKIIYRREGSDDFIRITRLLAQVFPTEP</sequence>
<dbReference type="Proteomes" id="UP000294616">
    <property type="component" value="Unassembled WGS sequence"/>
</dbReference>
<accession>A0A4R1M0P5</accession>
<dbReference type="AlphaFoldDB" id="A0A4R1M0P5"/>
<evidence type="ECO:0000313" key="3">
    <source>
        <dbReference type="Proteomes" id="UP000294616"/>
    </source>
</evidence>
<dbReference type="InterPro" id="IPR036249">
    <property type="entry name" value="Thioredoxin-like_sf"/>
</dbReference>
<dbReference type="RefSeq" id="WP_132220421.1">
    <property type="nucleotide sequence ID" value="NZ_SMGO01000001.1"/>
</dbReference>
<name>A0A4R1M0P5_9SPHI</name>
<feature type="signal peptide" evidence="1">
    <location>
        <begin position="1"/>
        <end position="26"/>
    </location>
</feature>
<keyword evidence="3" id="KW-1185">Reference proteome</keyword>
<dbReference type="SUPFAM" id="SSF52833">
    <property type="entry name" value="Thioredoxin-like"/>
    <property type="match status" value="1"/>
</dbReference>